<sequence length="237" mass="26812">MAFSSLSRKAYSPAPNACANSSFNLAEDELLRSEMEMRRKDGGSATFLEKSGRVGRHLLMLRLKFPSTKRLSTVQQLRAVNGFHGLRGAGIDRSLQLHADGIKGIVREQPNDVPVDYITNKVVKITCVELLKPRVLINEESLSRKMDQSKFTTDMKFISSTQTDKEESVTFIRDTIVFTWEPLKRGKTTGPGPLITNEALPWGKVLVLCSKYTSYRVHYMEEIRRLGIDMSIWSARL</sequence>
<evidence type="ECO:0000313" key="1">
    <source>
        <dbReference type="EMBL" id="KAL0914218.1"/>
    </source>
</evidence>
<reference evidence="1 2" key="1">
    <citation type="journal article" date="2024" name="Plant Biotechnol. J.">
        <title>Dendrobium thyrsiflorum genome and its molecular insights into genes involved in important horticultural traits.</title>
        <authorList>
            <person name="Chen B."/>
            <person name="Wang J.Y."/>
            <person name="Zheng P.J."/>
            <person name="Li K.L."/>
            <person name="Liang Y.M."/>
            <person name="Chen X.F."/>
            <person name="Zhang C."/>
            <person name="Zhao X."/>
            <person name="He X."/>
            <person name="Zhang G.Q."/>
            <person name="Liu Z.J."/>
            <person name="Xu Q."/>
        </authorList>
    </citation>
    <scope>NUCLEOTIDE SEQUENCE [LARGE SCALE GENOMIC DNA]</scope>
    <source>
        <strain evidence="1">GZMU011</strain>
    </source>
</reference>
<organism evidence="1 2">
    <name type="scientific">Dendrobium thyrsiflorum</name>
    <name type="common">Pinecone-like raceme dendrobium</name>
    <name type="synonym">Orchid</name>
    <dbReference type="NCBI Taxonomy" id="117978"/>
    <lineage>
        <taxon>Eukaryota</taxon>
        <taxon>Viridiplantae</taxon>
        <taxon>Streptophyta</taxon>
        <taxon>Embryophyta</taxon>
        <taxon>Tracheophyta</taxon>
        <taxon>Spermatophyta</taxon>
        <taxon>Magnoliopsida</taxon>
        <taxon>Liliopsida</taxon>
        <taxon>Asparagales</taxon>
        <taxon>Orchidaceae</taxon>
        <taxon>Epidendroideae</taxon>
        <taxon>Malaxideae</taxon>
        <taxon>Dendrobiinae</taxon>
        <taxon>Dendrobium</taxon>
    </lineage>
</organism>
<protein>
    <submittedName>
        <fullName evidence="1">Uncharacterized protein</fullName>
    </submittedName>
</protein>
<accession>A0ABD0UVQ4</accession>
<name>A0ABD0UVQ4_DENTH</name>
<keyword evidence="2" id="KW-1185">Reference proteome</keyword>
<evidence type="ECO:0000313" key="2">
    <source>
        <dbReference type="Proteomes" id="UP001552299"/>
    </source>
</evidence>
<dbReference type="EMBL" id="JANQDX010000013">
    <property type="protein sequence ID" value="KAL0914218.1"/>
    <property type="molecule type" value="Genomic_DNA"/>
</dbReference>
<gene>
    <name evidence="1" type="ORF">M5K25_017731</name>
</gene>
<dbReference type="AlphaFoldDB" id="A0ABD0UVQ4"/>
<proteinExistence type="predicted"/>
<dbReference type="Proteomes" id="UP001552299">
    <property type="component" value="Unassembled WGS sequence"/>
</dbReference>
<comment type="caution">
    <text evidence="1">The sequence shown here is derived from an EMBL/GenBank/DDBJ whole genome shotgun (WGS) entry which is preliminary data.</text>
</comment>